<dbReference type="Proteomes" id="UP001607303">
    <property type="component" value="Unassembled WGS sequence"/>
</dbReference>
<dbReference type="Pfam" id="PF07985">
    <property type="entry name" value="SRR1"/>
    <property type="match status" value="1"/>
</dbReference>
<dbReference type="PANTHER" id="PTHR28626:SF3">
    <property type="entry name" value="SRR1-LIKE PROTEIN"/>
    <property type="match status" value="1"/>
</dbReference>
<evidence type="ECO:0000313" key="4">
    <source>
        <dbReference type="Proteomes" id="UP001607303"/>
    </source>
</evidence>
<comment type="caution">
    <text evidence="3">The sequence shown here is derived from an EMBL/GenBank/DDBJ whole genome shotgun (WGS) entry which is preliminary data.</text>
</comment>
<protein>
    <submittedName>
        <fullName evidence="3">SRR1-like protein</fullName>
    </submittedName>
</protein>
<gene>
    <name evidence="3" type="ORF">V1477_003341</name>
</gene>
<comment type="similarity">
    <text evidence="1">Belongs to the SRR1 family.</text>
</comment>
<dbReference type="PANTHER" id="PTHR28626">
    <property type="entry name" value="SRR1-LIKE PROTEIN"/>
    <property type="match status" value="1"/>
</dbReference>
<dbReference type="InterPro" id="IPR012942">
    <property type="entry name" value="SRR1-like"/>
</dbReference>
<feature type="domain" description="SRR1-like" evidence="2">
    <location>
        <begin position="72"/>
        <end position="232"/>
    </location>
</feature>
<dbReference type="AlphaFoldDB" id="A0ABD2CWZ3"/>
<name>A0ABD2CWZ3_VESMC</name>
<evidence type="ECO:0000313" key="3">
    <source>
        <dbReference type="EMBL" id="KAL2748698.1"/>
    </source>
</evidence>
<evidence type="ECO:0000259" key="2">
    <source>
        <dbReference type="Pfam" id="PF07985"/>
    </source>
</evidence>
<proteinExistence type="inferred from homology"/>
<organism evidence="3 4">
    <name type="scientific">Vespula maculifrons</name>
    <name type="common">Eastern yellow jacket</name>
    <name type="synonym">Wasp</name>
    <dbReference type="NCBI Taxonomy" id="7453"/>
    <lineage>
        <taxon>Eukaryota</taxon>
        <taxon>Metazoa</taxon>
        <taxon>Ecdysozoa</taxon>
        <taxon>Arthropoda</taxon>
        <taxon>Hexapoda</taxon>
        <taxon>Insecta</taxon>
        <taxon>Pterygota</taxon>
        <taxon>Neoptera</taxon>
        <taxon>Endopterygota</taxon>
        <taxon>Hymenoptera</taxon>
        <taxon>Apocrita</taxon>
        <taxon>Aculeata</taxon>
        <taxon>Vespoidea</taxon>
        <taxon>Vespidae</taxon>
        <taxon>Vespinae</taxon>
        <taxon>Vespula</taxon>
    </lineage>
</organism>
<dbReference type="EMBL" id="JAYRBN010000031">
    <property type="protein sequence ID" value="KAL2748698.1"/>
    <property type="molecule type" value="Genomic_DNA"/>
</dbReference>
<evidence type="ECO:0000256" key="1">
    <source>
        <dbReference type="ARBA" id="ARBA00009856"/>
    </source>
</evidence>
<accession>A0ABD2CWZ3</accession>
<dbReference type="InterPro" id="IPR040044">
    <property type="entry name" value="SRR1L"/>
</dbReference>
<keyword evidence="4" id="KW-1185">Reference proteome</keyword>
<sequence length="361" mass="42733">MSEDEFILVNRRRRRKKFEQVFRDQLSLTESNEIEIDKEIVVRKLFDAAPKLKYSVFKTHILHNISKVLKILNTNKIFEIICYGLGRFSQHNSSKYQLALLLLLKRHYNCQVSLYDPAFLAKEIEILKELKLNVIETNEEGKRTISNNVTFIYMPHCPRQLINNFLYSNWNENLSNCILLTNSFSDIVEKSLKWHLMKFANYVLRIYPYTTEIKLQNDFEYTEVFSATSIHIFTKQSLSEVSSNFWVDKENPHYQEKDIEFITADETNRSSQELRHISLSEKLKDNITMQYILEQAYSHKETSEVLCKAQKELKNLAETYLCYLTSQRKYKDIKMQYTGKGERSIKETADLVGFKLPHDPK</sequence>
<reference evidence="3 4" key="1">
    <citation type="journal article" date="2024" name="Ann. Entomol. Soc. Am.">
        <title>Genomic analyses of the southern and eastern yellowjacket wasps (Hymenoptera: Vespidae) reveal evolutionary signatures of social life.</title>
        <authorList>
            <person name="Catto M.A."/>
            <person name="Caine P.B."/>
            <person name="Orr S.E."/>
            <person name="Hunt B.G."/>
            <person name="Goodisman M.A.D."/>
        </authorList>
    </citation>
    <scope>NUCLEOTIDE SEQUENCE [LARGE SCALE GENOMIC DNA]</scope>
    <source>
        <strain evidence="3">232</strain>
        <tissue evidence="3">Head and thorax</tissue>
    </source>
</reference>